<dbReference type="Pfam" id="PF13531">
    <property type="entry name" value="SBP_bac_11"/>
    <property type="match status" value="1"/>
</dbReference>
<dbReference type="SUPFAM" id="SSF53850">
    <property type="entry name" value="Periplasmic binding protein-like II"/>
    <property type="match status" value="1"/>
</dbReference>
<dbReference type="NCBIfam" id="TIGR00971">
    <property type="entry name" value="3a0106s03"/>
    <property type="match status" value="1"/>
</dbReference>
<evidence type="ECO:0000256" key="6">
    <source>
        <dbReference type="SAM" id="SignalP"/>
    </source>
</evidence>
<feature type="signal peptide" evidence="6">
    <location>
        <begin position="1"/>
        <end position="27"/>
    </location>
</feature>
<evidence type="ECO:0000256" key="3">
    <source>
        <dbReference type="ARBA" id="ARBA00022448"/>
    </source>
</evidence>
<dbReference type="Proteomes" id="UP001204524">
    <property type="component" value="Unassembled WGS sequence"/>
</dbReference>
<organism evidence="7 8">
    <name type="scientific">Nocardioides pinisoli</name>
    <dbReference type="NCBI Taxonomy" id="2950279"/>
    <lineage>
        <taxon>Bacteria</taxon>
        <taxon>Bacillati</taxon>
        <taxon>Actinomycetota</taxon>
        <taxon>Actinomycetes</taxon>
        <taxon>Propionibacteriales</taxon>
        <taxon>Nocardioidaceae</taxon>
        <taxon>Nocardioides</taxon>
    </lineage>
</organism>
<gene>
    <name evidence="7" type="ORF">NCI01_07765</name>
</gene>
<sequence>MQIRSRAALAAALVGATLSGLALSACAPGGASSSEEDDSNTIHIVGFAVPEAANKNIATEFDKTPEGEGVKFQTSYGPSGDQSRAVAAGLKADYVHFSVPTDVTRLVDEGLVADDWDAGDNKGVVSHSVVVFGVRDGNPKNIRTWDDLVKPGVEIVTPNPASSGAARWNALAAYGQVISDGGTEEEATDYVNKFFKNVVSLPGSGRDATTAFLGGTGDVLMAYENEAILAAQNDEGFEYVLPDTTLLIENAGAILEDASEPSQAWLDFVLSDEGQKQFALTGFRPIRDDVDYGGTVEGAADPSNPFPDVKTLLTVDDDFGGWDEVSTKFFDEENGLIFEAILGAGLSLE</sequence>
<comment type="caution">
    <text evidence="7">The sequence shown here is derived from an EMBL/GenBank/DDBJ whole genome shotgun (WGS) entry which is preliminary data.</text>
</comment>
<evidence type="ECO:0000313" key="8">
    <source>
        <dbReference type="Proteomes" id="UP001204524"/>
    </source>
</evidence>
<accession>A0ABT1KYJ2</accession>
<keyword evidence="8" id="KW-1185">Reference proteome</keyword>
<name>A0ABT1KYJ2_9ACTN</name>
<dbReference type="PANTHER" id="PTHR30368:SF2">
    <property type="entry name" value="SULFATE-BINDING PROTEIN"/>
    <property type="match status" value="1"/>
</dbReference>
<evidence type="ECO:0000256" key="2">
    <source>
        <dbReference type="ARBA" id="ARBA00006099"/>
    </source>
</evidence>
<keyword evidence="5" id="KW-0574">Periplasm</keyword>
<keyword evidence="3" id="KW-0813">Transport</keyword>
<dbReference type="PROSITE" id="PS51257">
    <property type="entry name" value="PROKAR_LIPOPROTEIN"/>
    <property type="match status" value="1"/>
</dbReference>
<evidence type="ECO:0000256" key="5">
    <source>
        <dbReference type="ARBA" id="ARBA00022764"/>
    </source>
</evidence>
<feature type="chain" id="PRO_5047018322" evidence="6">
    <location>
        <begin position="28"/>
        <end position="349"/>
    </location>
</feature>
<dbReference type="InterPro" id="IPR005669">
    <property type="entry name" value="Thiosulph/SO4-bd"/>
</dbReference>
<proteinExistence type="inferred from homology"/>
<dbReference type="EMBL" id="JANARS010000003">
    <property type="protein sequence ID" value="MCP3421686.1"/>
    <property type="molecule type" value="Genomic_DNA"/>
</dbReference>
<evidence type="ECO:0000313" key="7">
    <source>
        <dbReference type="EMBL" id="MCP3421686.1"/>
    </source>
</evidence>
<protein>
    <submittedName>
        <fullName evidence="7">Sulfate ABC transporter substrate-binding protein</fullName>
    </submittedName>
</protein>
<dbReference type="RefSeq" id="WP_254180907.1">
    <property type="nucleotide sequence ID" value="NZ_JANARS010000003.1"/>
</dbReference>
<keyword evidence="4 6" id="KW-0732">Signal</keyword>
<evidence type="ECO:0000256" key="1">
    <source>
        <dbReference type="ARBA" id="ARBA00004418"/>
    </source>
</evidence>
<comment type="similarity">
    <text evidence="2">Belongs to the prokaryotic sulfate-binding protein family.</text>
</comment>
<dbReference type="Gene3D" id="3.40.190.10">
    <property type="entry name" value="Periplasmic binding protein-like II"/>
    <property type="match status" value="2"/>
</dbReference>
<evidence type="ECO:0000256" key="4">
    <source>
        <dbReference type="ARBA" id="ARBA00022729"/>
    </source>
</evidence>
<dbReference type="PANTHER" id="PTHR30368">
    <property type="entry name" value="SULFATE-BINDING PROTEIN"/>
    <property type="match status" value="1"/>
</dbReference>
<reference evidence="7 8" key="1">
    <citation type="submission" date="2022-06" db="EMBL/GenBank/DDBJ databases">
        <authorList>
            <person name="So Y."/>
        </authorList>
    </citation>
    <scope>NUCLEOTIDE SEQUENCE [LARGE SCALE GENOMIC DNA]</scope>
    <source>
        <strain evidence="7 8">STR3</strain>
    </source>
</reference>
<comment type="subcellular location">
    <subcellularLocation>
        <location evidence="1">Periplasm</location>
    </subcellularLocation>
</comment>